<evidence type="ECO:0000313" key="6">
    <source>
        <dbReference type="Proteomes" id="UP000032749"/>
    </source>
</evidence>
<dbReference type="GO" id="GO:0003700">
    <property type="term" value="F:DNA-binding transcription factor activity"/>
    <property type="evidence" value="ECO:0007669"/>
    <property type="project" value="InterPro"/>
</dbReference>
<name>R4YU33_OLEAN</name>
<dbReference type="PRINTS" id="PR00598">
    <property type="entry name" value="HTHMARR"/>
</dbReference>
<dbReference type="InterPro" id="IPR000835">
    <property type="entry name" value="HTH_MarR-typ"/>
</dbReference>
<protein>
    <submittedName>
        <fullName evidence="5">Transcriptional regulator, MarR family</fullName>
    </submittedName>
</protein>
<dbReference type="GO" id="GO:0006950">
    <property type="term" value="P:response to stress"/>
    <property type="evidence" value="ECO:0007669"/>
    <property type="project" value="TreeGrafter"/>
</dbReference>
<dbReference type="InterPro" id="IPR036388">
    <property type="entry name" value="WH-like_DNA-bd_sf"/>
</dbReference>
<dbReference type="PANTHER" id="PTHR33164">
    <property type="entry name" value="TRANSCRIPTIONAL REGULATOR, MARR FAMILY"/>
    <property type="match status" value="1"/>
</dbReference>
<evidence type="ECO:0000256" key="2">
    <source>
        <dbReference type="ARBA" id="ARBA00023125"/>
    </source>
</evidence>
<dbReference type="OrthoDB" id="5296557at2"/>
<keyword evidence="6" id="KW-1185">Reference proteome</keyword>
<dbReference type="EMBL" id="FO203512">
    <property type="protein sequence ID" value="CCK76339.1"/>
    <property type="molecule type" value="Genomic_DNA"/>
</dbReference>
<dbReference type="AlphaFoldDB" id="R4YU33"/>
<dbReference type="GO" id="GO:0003677">
    <property type="term" value="F:DNA binding"/>
    <property type="evidence" value="ECO:0007669"/>
    <property type="project" value="UniProtKB-KW"/>
</dbReference>
<gene>
    <name evidence="5" type="ORF">OLEAN_C21630</name>
</gene>
<reference evidence="5 6" key="1">
    <citation type="journal article" date="2013" name="Nat. Commun.">
        <title>Genome sequence and functional genomic analysis of the oil-degrading bacterium Oleispira antarctica.</title>
        <authorList>
            <person name="Kube M."/>
            <person name="Chernikova T.N."/>
            <person name="Al-Ramahi Y."/>
            <person name="Beloqui A."/>
            <person name="Lopez-Cortez N."/>
            <person name="Guazzaroni M.E."/>
            <person name="Heipieper H.J."/>
            <person name="Klages S."/>
            <person name="Kotsyurbenko O.R."/>
            <person name="Langer I."/>
            <person name="Nechitaylo T.Y."/>
            <person name="Lunsdorf H."/>
            <person name="Fernandez M."/>
            <person name="Juarez S."/>
            <person name="Ciordia S."/>
            <person name="Singer A."/>
            <person name="Kagan O."/>
            <person name="Egorova O."/>
            <person name="Petit P.A."/>
            <person name="Stogios P."/>
            <person name="Kim Y."/>
            <person name="Tchigvintsev A."/>
            <person name="Flick R."/>
            <person name="Denaro R."/>
            <person name="Genovese M."/>
            <person name="Albar J.P."/>
            <person name="Reva O.N."/>
            <person name="Martinez-Gomariz M."/>
            <person name="Tran H."/>
            <person name="Ferrer M."/>
            <person name="Savchenko A."/>
            <person name="Yakunin A.F."/>
            <person name="Yakimov M.M."/>
            <person name="Golyshina O.V."/>
            <person name="Reinhardt R."/>
            <person name="Golyshin P.N."/>
        </authorList>
    </citation>
    <scope>NUCLEOTIDE SEQUENCE [LARGE SCALE GENOMIC DNA]</scope>
</reference>
<dbReference type="SMART" id="SM00347">
    <property type="entry name" value="HTH_MARR"/>
    <property type="match status" value="1"/>
</dbReference>
<dbReference type="PANTHER" id="PTHR33164:SF64">
    <property type="entry name" value="TRANSCRIPTIONAL REGULATOR SLYA"/>
    <property type="match status" value="1"/>
</dbReference>
<dbReference type="Pfam" id="PF12802">
    <property type="entry name" value="MarR_2"/>
    <property type="match status" value="1"/>
</dbReference>
<evidence type="ECO:0000259" key="4">
    <source>
        <dbReference type="PROSITE" id="PS50995"/>
    </source>
</evidence>
<evidence type="ECO:0000256" key="1">
    <source>
        <dbReference type="ARBA" id="ARBA00023015"/>
    </source>
</evidence>
<dbReference type="InterPro" id="IPR036390">
    <property type="entry name" value="WH_DNA-bd_sf"/>
</dbReference>
<dbReference type="PROSITE" id="PS01117">
    <property type="entry name" value="HTH_MARR_1"/>
    <property type="match status" value="1"/>
</dbReference>
<accession>R4YU33</accession>
<keyword evidence="2" id="KW-0238">DNA-binding</keyword>
<dbReference type="Gene3D" id="1.10.10.10">
    <property type="entry name" value="Winged helix-like DNA-binding domain superfamily/Winged helix DNA-binding domain"/>
    <property type="match status" value="1"/>
</dbReference>
<proteinExistence type="predicted"/>
<dbReference type="KEGG" id="oai:OLEAN_C21630"/>
<sequence>MSDLSREYKKLNNPTVGWLLGRVTRLWRSAISQAVKPMGMTEARWSVLMNLKIVGEGASQNRLATELGIEMPSLNRTVNQLVELDLVERKPHPSDGRCQCLWFTDAGQECMRALTGSVDLVRGELTQDISEEELATLFNILKKIEHNACVLFNKPSNGDE</sequence>
<feature type="domain" description="HTH marR-type" evidence="4">
    <location>
        <begin position="13"/>
        <end position="146"/>
    </location>
</feature>
<dbReference type="HOGENOM" id="CLU_083287_18_2_6"/>
<evidence type="ECO:0000313" key="5">
    <source>
        <dbReference type="EMBL" id="CCK76339.1"/>
    </source>
</evidence>
<evidence type="ECO:0000256" key="3">
    <source>
        <dbReference type="ARBA" id="ARBA00023163"/>
    </source>
</evidence>
<dbReference type="Proteomes" id="UP000032749">
    <property type="component" value="Chromosome"/>
</dbReference>
<dbReference type="InterPro" id="IPR023187">
    <property type="entry name" value="Tscrpt_reg_MarR-type_CS"/>
</dbReference>
<keyword evidence="1" id="KW-0805">Transcription regulation</keyword>
<organism evidence="5 6">
    <name type="scientific">Oleispira antarctica RB-8</name>
    <dbReference type="NCBI Taxonomy" id="698738"/>
    <lineage>
        <taxon>Bacteria</taxon>
        <taxon>Pseudomonadati</taxon>
        <taxon>Pseudomonadota</taxon>
        <taxon>Gammaproteobacteria</taxon>
        <taxon>Oceanospirillales</taxon>
        <taxon>Oceanospirillaceae</taxon>
        <taxon>Oleispira</taxon>
    </lineage>
</organism>
<keyword evidence="3" id="KW-0804">Transcription</keyword>
<dbReference type="STRING" id="698738.OLEAN_C21630"/>
<dbReference type="PROSITE" id="PS50995">
    <property type="entry name" value="HTH_MARR_2"/>
    <property type="match status" value="1"/>
</dbReference>
<dbReference type="SUPFAM" id="SSF46785">
    <property type="entry name" value="Winged helix' DNA-binding domain"/>
    <property type="match status" value="1"/>
</dbReference>
<dbReference type="InterPro" id="IPR039422">
    <property type="entry name" value="MarR/SlyA-like"/>
</dbReference>